<organism evidence="2 3">
    <name type="scientific">Cellulomonas rhizosphaerae</name>
    <dbReference type="NCBI Taxonomy" id="2293719"/>
    <lineage>
        <taxon>Bacteria</taxon>
        <taxon>Bacillati</taxon>
        <taxon>Actinomycetota</taxon>
        <taxon>Actinomycetes</taxon>
        <taxon>Micrococcales</taxon>
        <taxon>Cellulomonadaceae</taxon>
        <taxon>Cellulomonas</taxon>
    </lineage>
</organism>
<dbReference type="InterPro" id="IPR011047">
    <property type="entry name" value="Quinoprotein_ADH-like_sf"/>
</dbReference>
<protein>
    <recommendedName>
        <fullName evidence="1">Pyrrolo-quinoline quinone repeat domain-containing protein</fullName>
    </recommendedName>
</protein>
<dbReference type="InterPro" id="IPR015943">
    <property type="entry name" value="WD40/YVTN_repeat-like_dom_sf"/>
</dbReference>
<comment type="caution">
    <text evidence="2">The sequence shown here is derived from an EMBL/GenBank/DDBJ whole genome shotgun (WGS) entry which is preliminary data.</text>
</comment>
<reference evidence="2 3" key="1">
    <citation type="submission" date="2018-08" db="EMBL/GenBank/DDBJ databases">
        <title>Cellulomonas rhizosphaerae sp. nov., a novel actinomycete isolated from soil.</title>
        <authorList>
            <person name="Tian Y."/>
        </authorList>
    </citation>
    <scope>NUCLEOTIDE SEQUENCE [LARGE SCALE GENOMIC DNA]</scope>
    <source>
        <strain evidence="2 3">NEAU-TCZ24</strain>
    </source>
</reference>
<evidence type="ECO:0000313" key="3">
    <source>
        <dbReference type="Proteomes" id="UP000283374"/>
    </source>
</evidence>
<dbReference type="OrthoDB" id="4815239at2"/>
<dbReference type="EMBL" id="QWKP01000133">
    <property type="protein sequence ID" value="RHA43891.1"/>
    <property type="molecule type" value="Genomic_DNA"/>
</dbReference>
<gene>
    <name evidence="2" type="ORF">D1825_04060</name>
</gene>
<proteinExistence type="predicted"/>
<dbReference type="AlphaFoldDB" id="A0A413RPQ3"/>
<dbReference type="SUPFAM" id="SSF50998">
    <property type="entry name" value="Quinoprotein alcohol dehydrogenase-like"/>
    <property type="match status" value="1"/>
</dbReference>
<feature type="domain" description="Pyrrolo-quinoline quinone repeat" evidence="1">
    <location>
        <begin position="330"/>
        <end position="451"/>
    </location>
</feature>
<dbReference type="Proteomes" id="UP000283374">
    <property type="component" value="Unassembled WGS sequence"/>
</dbReference>
<keyword evidence="3" id="KW-1185">Reference proteome</keyword>
<dbReference type="InterPro" id="IPR002372">
    <property type="entry name" value="PQQ_rpt_dom"/>
</dbReference>
<dbReference type="Gene3D" id="2.130.10.10">
    <property type="entry name" value="YVTN repeat-like/Quinoprotein amine dehydrogenase"/>
    <property type="match status" value="2"/>
</dbReference>
<accession>A0A413RPQ3</accession>
<evidence type="ECO:0000313" key="2">
    <source>
        <dbReference type="EMBL" id="RHA43891.1"/>
    </source>
</evidence>
<name>A0A413RPQ3_9CELL</name>
<dbReference type="RefSeq" id="WP_118766185.1">
    <property type="nucleotide sequence ID" value="NZ_QWKP01000133.1"/>
</dbReference>
<dbReference type="Pfam" id="PF13360">
    <property type="entry name" value="PQQ_2"/>
    <property type="match status" value="1"/>
</dbReference>
<evidence type="ECO:0000259" key="1">
    <source>
        <dbReference type="Pfam" id="PF13360"/>
    </source>
</evidence>
<sequence length="455" mass="47313">MGRTAVSQVELLEDEPVDDEPCSRSRWRRWWPLPIVVALLAVGTQAGLDARQRAHDERIAALPGTLAPVGDALSVRWKVPDDDYTVVSAGYEVDGAYVGVRHEVDEAYAAVALDVGTGLARWSTPLGDRGETAGAPIDAGNFTVTPAGGPSCVPGSLGDSPVLACLVDSRRGLVVLDATDGAVLRREDLPTRADLLAAAGDTTYLARSVGTECEVTALDSSSVLWTTTVACGGRPEIVAAGGLVALGSTREHVTVLGRSGDVLDEADDAAAAALGDAIVLNDFAGDGTGTSRLLREDAEPVDVDGIVMVPRVDDGSAPNLVVTVDTATRGYDGRTGERLWETPDPLSGIYLLRDGHVVGSSGQDVLVSIDARTGAVHHRAALHPDDLPLSPVTDGPTYLTIVRGAPSDAPRLVAVDADGDDRTWDVRLPGGLLGLSQLGRHLVGTYRGGTLLVLG</sequence>